<accession>A0A6A6W490</accession>
<evidence type="ECO:0000256" key="2">
    <source>
        <dbReference type="SAM" id="MobiDB-lite"/>
    </source>
</evidence>
<dbReference type="InterPro" id="IPR018958">
    <property type="entry name" value="Knr4/Smi1-like_dom"/>
</dbReference>
<dbReference type="AlphaFoldDB" id="A0A6A6W490"/>
<dbReference type="GeneID" id="54486685"/>
<dbReference type="GO" id="GO:0043332">
    <property type="term" value="C:mating projection tip"/>
    <property type="evidence" value="ECO:0007669"/>
    <property type="project" value="TreeGrafter"/>
</dbReference>
<feature type="compositionally biased region" description="Polar residues" evidence="2">
    <location>
        <begin position="402"/>
        <end position="416"/>
    </location>
</feature>
<protein>
    <submittedName>
        <fullName evidence="4">Cell wall assembly and cell proliferation coordinating protein</fullName>
    </submittedName>
</protein>
<gene>
    <name evidence="4" type="ORF">EJ05DRAFT_487695</name>
</gene>
<organism evidence="4 5">
    <name type="scientific">Pseudovirgaria hyperparasitica</name>
    <dbReference type="NCBI Taxonomy" id="470096"/>
    <lineage>
        <taxon>Eukaryota</taxon>
        <taxon>Fungi</taxon>
        <taxon>Dikarya</taxon>
        <taxon>Ascomycota</taxon>
        <taxon>Pezizomycotina</taxon>
        <taxon>Dothideomycetes</taxon>
        <taxon>Dothideomycetes incertae sedis</taxon>
        <taxon>Acrospermales</taxon>
        <taxon>Acrospermaceae</taxon>
        <taxon>Pseudovirgaria</taxon>
    </lineage>
</organism>
<dbReference type="InterPro" id="IPR009203">
    <property type="entry name" value="Knr4/Smi1"/>
</dbReference>
<feature type="compositionally biased region" description="Polar residues" evidence="2">
    <location>
        <begin position="59"/>
        <end position="78"/>
    </location>
</feature>
<dbReference type="OrthoDB" id="2305498at2759"/>
<dbReference type="PANTHER" id="PTHR47432">
    <property type="entry name" value="CELL WALL ASSEMBLY REGULATOR SMI1"/>
    <property type="match status" value="1"/>
</dbReference>
<evidence type="ECO:0000313" key="4">
    <source>
        <dbReference type="EMBL" id="KAF2755861.1"/>
    </source>
</evidence>
<feature type="domain" description="Knr4/Smi1-like" evidence="3">
    <location>
        <begin position="157"/>
        <end position="335"/>
    </location>
</feature>
<dbReference type="RefSeq" id="XP_033598312.1">
    <property type="nucleotide sequence ID" value="XM_033745631.1"/>
</dbReference>
<dbReference type="InterPro" id="IPR051873">
    <property type="entry name" value="KNR4/SMI1_regulator"/>
</dbReference>
<dbReference type="Proteomes" id="UP000799437">
    <property type="component" value="Unassembled WGS sequence"/>
</dbReference>
<dbReference type="Pfam" id="PF09346">
    <property type="entry name" value="SMI1_KNR4"/>
    <property type="match status" value="1"/>
</dbReference>
<evidence type="ECO:0000259" key="3">
    <source>
        <dbReference type="SMART" id="SM00860"/>
    </source>
</evidence>
<feature type="compositionally biased region" description="Low complexity" evidence="2">
    <location>
        <begin position="237"/>
        <end position="247"/>
    </location>
</feature>
<dbReference type="InterPro" id="IPR037883">
    <property type="entry name" value="Knr4/Smi1-like_sf"/>
</dbReference>
<proteinExistence type="inferred from homology"/>
<dbReference type="EMBL" id="ML996576">
    <property type="protein sequence ID" value="KAF2755861.1"/>
    <property type="molecule type" value="Genomic_DNA"/>
</dbReference>
<name>A0A6A6W490_9PEZI</name>
<dbReference type="GO" id="GO:0070880">
    <property type="term" value="P:fungal-type cell wall beta-glucan biosynthetic process"/>
    <property type="evidence" value="ECO:0007669"/>
    <property type="project" value="TreeGrafter"/>
</dbReference>
<reference evidence="4" key="1">
    <citation type="journal article" date="2020" name="Stud. Mycol.">
        <title>101 Dothideomycetes genomes: a test case for predicting lifestyles and emergence of pathogens.</title>
        <authorList>
            <person name="Haridas S."/>
            <person name="Albert R."/>
            <person name="Binder M."/>
            <person name="Bloem J."/>
            <person name="Labutti K."/>
            <person name="Salamov A."/>
            <person name="Andreopoulos B."/>
            <person name="Baker S."/>
            <person name="Barry K."/>
            <person name="Bills G."/>
            <person name="Bluhm B."/>
            <person name="Cannon C."/>
            <person name="Castanera R."/>
            <person name="Culley D."/>
            <person name="Daum C."/>
            <person name="Ezra D."/>
            <person name="Gonzalez J."/>
            <person name="Henrissat B."/>
            <person name="Kuo A."/>
            <person name="Liang C."/>
            <person name="Lipzen A."/>
            <person name="Lutzoni F."/>
            <person name="Magnuson J."/>
            <person name="Mondo S."/>
            <person name="Nolan M."/>
            <person name="Ohm R."/>
            <person name="Pangilinan J."/>
            <person name="Park H.-J."/>
            <person name="Ramirez L."/>
            <person name="Alfaro M."/>
            <person name="Sun H."/>
            <person name="Tritt A."/>
            <person name="Yoshinaga Y."/>
            <person name="Zwiers L.-H."/>
            <person name="Turgeon B."/>
            <person name="Goodwin S."/>
            <person name="Spatafora J."/>
            <person name="Crous P."/>
            <person name="Grigoriev I."/>
        </authorList>
    </citation>
    <scope>NUCLEOTIDE SEQUENCE</scope>
    <source>
        <strain evidence="4">CBS 121739</strain>
    </source>
</reference>
<dbReference type="PIRSF" id="PIRSF017023">
    <property type="entry name" value="KNR4"/>
    <property type="match status" value="1"/>
</dbReference>
<feature type="region of interest" description="Disordered" evidence="2">
    <location>
        <begin position="481"/>
        <end position="505"/>
    </location>
</feature>
<dbReference type="PANTHER" id="PTHR47432:SF1">
    <property type="entry name" value="CELL WALL ASSEMBLY REGULATOR SMI1"/>
    <property type="match status" value="1"/>
</dbReference>
<feature type="region of interest" description="Disordered" evidence="2">
    <location>
        <begin position="59"/>
        <end position="109"/>
    </location>
</feature>
<feature type="compositionally biased region" description="Polar residues" evidence="2">
    <location>
        <begin position="91"/>
        <end position="102"/>
    </location>
</feature>
<feature type="region of interest" description="Disordered" evidence="2">
    <location>
        <begin position="228"/>
        <end position="257"/>
    </location>
</feature>
<evidence type="ECO:0000313" key="5">
    <source>
        <dbReference type="Proteomes" id="UP000799437"/>
    </source>
</evidence>
<dbReference type="SMART" id="SM00860">
    <property type="entry name" value="SMI1_KNR4"/>
    <property type="match status" value="1"/>
</dbReference>
<sequence length="530" mass="58753">MAQNLFTQSLRSFWHTMTSYDRHASFDSPYRTGRHVPLPQSRHAPLTSVATTAFESRQDLSYGQDDPQTSNGFMNSPSEVAAPNSPYVPGQRSTLSRQNTGTLPGKDDESRLAAGEIPMQSFSDGLPPPPPVSHSWKRIDRWAEDHYEELFEQLCEGCTKPDVDELEHELDCTLPLDVQDSLRIHDGQERGGRPTGIVFGLMLLDCEEIVEEWSNWRKVRDDHLAQRSDFRAPQPPSKAFAGASSSAAPPPPAPATNTLWRQELQEKQDSQPAGAIQKTYSHPAWIPLARDWGGNCLAVDLAPGPAGKWGQVIIFGRDYDCKYVVARSWAHFLALLADDLGSENVHIDEETMELKLLEFKKQNVEPPYLEILRWRADQKYGRKPPRRRPGPPNGGLHINPNLAGTSSPRGSDSGSPYASPVSGVEERGRSSNRPHKGATASPRTKMSSPLARVAEEAPLPIRVNTDVNGIRKPIAEEKLVSVDTPRTSGDIPSPRKLTMNGHDKENADVKQVVENKIEPSDDSELKTIEI</sequence>
<dbReference type="SUPFAM" id="SSF160631">
    <property type="entry name" value="SMI1/KNR4-like"/>
    <property type="match status" value="1"/>
</dbReference>
<keyword evidence="5" id="KW-1185">Reference proteome</keyword>
<feature type="region of interest" description="Disordered" evidence="2">
    <location>
        <begin position="379"/>
        <end position="453"/>
    </location>
</feature>
<comment type="similarity">
    <text evidence="1">Belongs to the KNR4/SMI1 family.</text>
</comment>
<evidence type="ECO:0000256" key="1">
    <source>
        <dbReference type="ARBA" id="ARBA00005303"/>
    </source>
</evidence>